<name>Q0FYG8_9HYPH</name>
<proteinExistence type="predicted"/>
<reference evidence="1 2" key="1">
    <citation type="journal article" date="2010" name="J. Bacteriol.">
        <title>Genome sequence of Fulvimarina pelagi HTCC2506T, a Mn(II)-oxidizing alphaproteobacterium possessing an aerobic anoxygenic photosynthetic gene cluster and Xanthorhodopsin.</title>
        <authorList>
            <person name="Kang I."/>
            <person name="Oh H.M."/>
            <person name="Lim S.I."/>
            <person name="Ferriera S."/>
            <person name="Giovannoni S.J."/>
            <person name="Cho J.C."/>
        </authorList>
    </citation>
    <scope>NUCLEOTIDE SEQUENCE [LARGE SCALE GENOMIC DNA]</scope>
    <source>
        <strain evidence="1 2">HTCC2506</strain>
    </source>
</reference>
<dbReference type="HOGENOM" id="CLU_3168421_0_0_5"/>
<protein>
    <submittedName>
        <fullName evidence="1">Uncharacterized protein</fullName>
    </submittedName>
</protein>
<accession>Q0FYG8</accession>
<evidence type="ECO:0000313" key="2">
    <source>
        <dbReference type="Proteomes" id="UP000004310"/>
    </source>
</evidence>
<keyword evidence="2" id="KW-1185">Reference proteome</keyword>
<dbReference type="Proteomes" id="UP000004310">
    <property type="component" value="Unassembled WGS sequence"/>
</dbReference>
<gene>
    <name evidence="1" type="ORF">FP2506_02260</name>
</gene>
<evidence type="ECO:0000313" key="1">
    <source>
        <dbReference type="EMBL" id="EAU40027.1"/>
    </source>
</evidence>
<comment type="caution">
    <text evidence="1">The sequence shown here is derived from an EMBL/GenBank/DDBJ whole genome shotgun (WGS) entry which is preliminary data.</text>
</comment>
<organism evidence="1 2">
    <name type="scientific">Fulvimarina pelagi HTCC2506</name>
    <dbReference type="NCBI Taxonomy" id="314231"/>
    <lineage>
        <taxon>Bacteria</taxon>
        <taxon>Pseudomonadati</taxon>
        <taxon>Pseudomonadota</taxon>
        <taxon>Alphaproteobacteria</taxon>
        <taxon>Hyphomicrobiales</taxon>
        <taxon>Aurantimonadaceae</taxon>
        <taxon>Fulvimarina</taxon>
    </lineage>
</organism>
<dbReference type="EMBL" id="AATP01000010">
    <property type="protein sequence ID" value="EAU40027.1"/>
    <property type="molecule type" value="Genomic_DNA"/>
</dbReference>
<dbReference type="AlphaFoldDB" id="Q0FYG8"/>
<sequence>MACRSGLAIAGGGSATLRRARLHQTELADLPFWPFDNDMIDAAKGGG</sequence>